<proteinExistence type="predicted"/>
<dbReference type="Pfam" id="PF04235">
    <property type="entry name" value="DUF418"/>
    <property type="match status" value="1"/>
</dbReference>
<keyword evidence="1" id="KW-0472">Membrane</keyword>
<evidence type="ECO:0000313" key="4">
    <source>
        <dbReference type="Proteomes" id="UP000078148"/>
    </source>
</evidence>
<feature type="transmembrane region" description="Helical" evidence="1">
    <location>
        <begin position="97"/>
        <end position="124"/>
    </location>
</feature>
<keyword evidence="4" id="KW-1185">Reference proteome</keyword>
<dbReference type="InterPro" id="IPR052529">
    <property type="entry name" value="Bact_Transport_Assoc"/>
</dbReference>
<organism evidence="3 4">
    <name type="scientific">Paenibacillus bovis</name>
    <dbReference type="NCBI Taxonomy" id="1616788"/>
    <lineage>
        <taxon>Bacteria</taxon>
        <taxon>Bacillati</taxon>
        <taxon>Bacillota</taxon>
        <taxon>Bacilli</taxon>
        <taxon>Bacillales</taxon>
        <taxon>Paenibacillaceae</taxon>
        <taxon>Paenibacillus</taxon>
    </lineage>
</organism>
<dbReference type="OrthoDB" id="9807744at2"/>
<evidence type="ECO:0000313" key="3">
    <source>
        <dbReference type="EMBL" id="ANF97292.1"/>
    </source>
</evidence>
<dbReference type="PANTHER" id="PTHR30590">
    <property type="entry name" value="INNER MEMBRANE PROTEIN"/>
    <property type="match status" value="1"/>
</dbReference>
<feature type="transmembrane region" description="Helical" evidence="1">
    <location>
        <begin position="310"/>
        <end position="331"/>
    </location>
</feature>
<sequence length="355" mass="40695">MIPSIPQKERIVALDIIRGIALFGILLVNIKGYILYTEEIPPFHGINHWLEIGFDVLIEKKFFSIFSFLFGVGFYIFASRAEQRGDRPLWRFARRLIAMLLIGIVHVFFFFGSILPIYAVAGWILLPFYRARVVTLVRWLIGLVIVYEAGALAGLLLQMNRFPDHLVVFFQYLNSLSSDLLLIIIMFMAGFAAAKSGIIQHMDRYRSSLRRLSLGALVLFLPLAVGSLYAAVVYGYELEQMMLCLESIPGTVFYLASLFLVMQSVRMQRFFRPVARVGQMALTNYFTQNLLGNAMIALMGMTVISPLDSIVMALVIYSIQIVWTLVWFRYFTMGPMEKLWRWMTYGRQSPVNNKV</sequence>
<dbReference type="RefSeq" id="WP_060535404.1">
    <property type="nucleotide sequence ID" value="NZ_CP013023.1"/>
</dbReference>
<dbReference type="STRING" id="1616788.AR543_15640"/>
<keyword evidence="1" id="KW-0812">Transmembrane</keyword>
<keyword evidence="1" id="KW-1133">Transmembrane helix</keyword>
<feature type="transmembrane region" description="Helical" evidence="1">
    <location>
        <begin position="136"/>
        <end position="157"/>
    </location>
</feature>
<name>A0A172ZIS4_9BACL</name>
<reference evidence="3 4" key="2">
    <citation type="journal article" date="2016" name="Int. J. Syst. Evol. Microbiol.">
        <title>Paenibacillus bovis sp. nov., isolated from raw yak (Bos grunniens) milk.</title>
        <authorList>
            <person name="Gao C."/>
            <person name="Han J."/>
            <person name="Liu Z."/>
            <person name="Xu X."/>
            <person name="Hang F."/>
            <person name="Wu Z."/>
        </authorList>
    </citation>
    <scope>NUCLEOTIDE SEQUENCE [LARGE SCALE GENOMIC DNA]</scope>
    <source>
        <strain evidence="3 4">BD3526</strain>
    </source>
</reference>
<feature type="transmembrane region" description="Helical" evidence="1">
    <location>
        <begin position="282"/>
        <end position="304"/>
    </location>
</feature>
<dbReference type="AlphaFoldDB" id="A0A172ZIS4"/>
<accession>A0A172ZIS4</accession>
<dbReference type="Proteomes" id="UP000078148">
    <property type="component" value="Chromosome"/>
</dbReference>
<dbReference type="KEGG" id="pbv:AR543_15640"/>
<dbReference type="EMBL" id="CP013023">
    <property type="protein sequence ID" value="ANF97292.1"/>
    <property type="molecule type" value="Genomic_DNA"/>
</dbReference>
<reference evidence="4" key="1">
    <citation type="submission" date="2015-10" db="EMBL/GenBank/DDBJ databases">
        <title>Genome of Paenibacillus bovis sp. nov.</title>
        <authorList>
            <person name="Wu Z."/>
            <person name="Gao C."/>
            <person name="Liu Z."/>
            <person name="Zheng H."/>
        </authorList>
    </citation>
    <scope>NUCLEOTIDE SEQUENCE [LARGE SCALE GENOMIC DNA]</scope>
    <source>
        <strain evidence="4">BD3526</strain>
    </source>
</reference>
<evidence type="ECO:0000256" key="1">
    <source>
        <dbReference type="SAM" id="Phobius"/>
    </source>
</evidence>
<protein>
    <recommendedName>
        <fullName evidence="2">DUF418 domain-containing protein</fullName>
    </recommendedName>
</protein>
<gene>
    <name evidence="3" type="ORF">AR543_15640</name>
</gene>
<feature type="transmembrane region" description="Helical" evidence="1">
    <location>
        <begin position="57"/>
        <end position="77"/>
    </location>
</feature>
<feature type="transmembrane region" description="Helical" evidence="1">
    <location>
        <begin position="240"/>
        <end position="261"/>
    </location>
</feature>
<feature type="domain" description="DUF418" evidence="2">
    <location>
        <begin position="193"/>
        <end position="346"/>
    </location>
</feature>
<evidence type="ECO:0000259" key="2">
    <source>
        <dbReference type="Pfam" id="PF04235"/>
    </source>
</evidence>
<dbReference type="PANTHER" id="PTHR30590:SF3">
    <property type="entry name" value="HYPOTHETICAL MEMBRANE SPANNING PROTEIN"/>
    <property type="match status" value="1"/>
</dbReference>
<dbReference type="InterPro" id="IPR007349">
    <property type="entry name" value="DUF418"/>
</dbReference>
<feature type="transmembrane region" description="Helical" evidence="1">
    <location>
        <begin position="214"/>
        <end position="234"/>
    </location>
</feature>
<feature type="transmembrane region" description="Helical" evidence="1">
    <location>
        <begin position="169"/>
        <end position="193"/>
    </location>
</feature>